<dbReference type="PANTHER" id="PTHR47204:SF1">
    <property type="entry name" value="RIBONUCLEASE H2 SUBUNIT C"/>
    <property type="match status" value="1"/>
</dbReference>
<organism evidence="2 3">
    <name type="scientific">Liquidambar formosana</name>
    <name type="common">Formosan gum</name>
    <dbReference type="NCBI Taxonomy" id="63359"/>
    <lineage>
        <taxon>Eukaryota</taxon>
        <taxon>Viridiplantae</taxon>
        <taxon>Streptophyta</taxon>
        <taxon>Embryophyta</taxon>
        <taxon>Tracheophyta</taxon>
        <taxon>Spermatophyta</taxon>
        <taxon>Magnoliopsida</taxon>
        <taxon>eudicotyledons</taxon>
        <taxon>Gunneridae</taxon>
        <taxon>Pentapetalae</taxon>
        <taxon>Saxifragales</taxon>
        <taxon>Altingiaceae</taxon>
        <taxon>Liquidambar</taxon>
    </lineage>
</organism>
<dbReference type="CDD" id="cd09271">
    <property type="entry name" value="RNase_H2-C"/>
    <property type="match status" value="1"/>
</dbReference>
<dbReference type="Pfam" id="PF08615">
    <property type="entry name" value="RNase_H2_suC"/>
    <property type="match status" value="1"/>
</dbReference>
<keyword evidence="3" id="KW-1185">Reference proteome</keyword>
<proteinExistence type="predicted"/>
<accession>A0AAP0NBU0</accession>
<feature type="region of interest" description="Disordered" evidence="1">
    <location>
        <begin position="1"/>
        <end position="21"/>
    </location>
</feature>
<evidence type="ECO:0000256" key="1">
    <source>
        <dbReference type="SAM" id="MobiDB-lite"/>
    </source>
</evidence>
<dbReference type="GO" id="GO:0006401">
    <property type="term" value="P:RNA catabolic process"/>
    <property type="evidence" value="ECO:0007669"/>
    <property type="project" value="InterPro"/>
</dbReference>
<dbReference type="EMBL" id="JBBPBK010000016">
    <property type="protein sequence ID" value="KAK9268174.1"/>
    <property type="molecule type" value="Genomic_DNA"/>
</dbReference>
<name>A0AAP0NBU0_LIQFO</name>
<dbReference type="PANTHER" id="PTHR47204">
    <property type="entry name" value="OS02G0168900 PROTEIN"/>
    <property type="match status" value="1"/>
</dbReference>
<dbReference type="Proteomes" id="UP001415857">
    <property type="component" value="Unassembled WGS sequence"/>
</dbReference>
<evidence type="ECO:0000313" key="2">
    <source>
        <dbReference type="EMBL" id="KAK9268174.1"/>
    </source>
</evidence>
<dbReference type="AlphaFoldDB" id="A0AAP0NBU0"/>
<sequence>MDGERGSEMGTGGIINLNPTEPCGGSNWSGIEVEDLEVEEAYFRGRKLQGATIPLPEGYSGFVLGKKSPDNRKLTDISEEDLNRWETNAKFQSITFWNHDSLPSQDDTNLRSFHWFAVAKALHKPVTAEDLASASTITQKWK</sequence>
<dbReference type="GO" id="GO:0032299">
    <property type="term" value="C:ribonuclease H2 complex"/>
    <property type="evidence" value="ECO:0007669"/>
    <property type="project" value="InterPro"/>
</dbReference>
<protein>
    <submittedName>
        <fullName evidence="2">Uncharacterized protein</fullName>
    </submittedName>
</protein>
<comment type="caution">
    <text evidence="2">The sequence shown here is derived from an EMBL/GenBank/DDBJ whole genome shotgun (WGS) entry which is preliminary data.</text>
</comment>
<dbReference type="InterPro" id="IPR013924">
    <property type="entry name" value="RNase_H2_suC"/>
</dbReference>
<evidence type="ECO:0000313" key="3">
    <source>
        <dbReference type="Proteomes" id="UP001415857"/>
    </source>
</evidence>
<reference evidence="2 3" key="1">
    <citation type="journal article" date="2024" name="Plant J.">
        <title>Genome sequences and population genomics reveal climatic adaptation and genomic divergence between two closely related sweetgum species.</title>
        <authorList>
            <person name="Xu W.Q."/>
            <person name="Ren C.Q."/>
            <person name="Zhang X.Y."/>
            <person name="Comes H.P."/>
            <person name="Liu X.H."/>
            <person name="Li Y.G."/>
            <person name="Kettle C.J."/>
            <person name="Jalonen R."/>
            <person name="Gaisberger H."/>
            <person name="Ma Y.Z."/>
            <person name="Qiu Y.X."/>
        </authorList>
    </citation>
    <scope>NUCLEOTIDE SEQUENCE [LARGE SCALE GENOMIC DNA]</scope>
    <source>
        <strain evidence="2">Hangzhou</strain>
    </source>
</reference>
<gene>
    <name evidence="2" type="ORF">L1049_010616</name>
</gene>
<dbReference type="Gene3D" id="2.40.128.680">
    <property type="match status" value="1"/>
</dbReference>